<protein>
    <recommendedName>
        <fullName evidence="7">Rhodopsin domain-containing protein</fullName>
    </recommendedName>
</protein>
<dbReference type="AlphaFoldDB" id="A0A9N9PR61"/>
<evidence type="ECO:0000256" key="3">
    <source>
        <dbReference type="ARBA" id="ARBA00022989"/>
    </source>
</evidence>
<comment type="similarity">
    <text evidence="5">Belongs to the SAT4 family.</text>
</comment>
<feature type="transmembrane region" description="Helical" evidence="6">
    <location>
        <begin position="127"/>
        <end position="148"/>
    </location>
</feature>
<keyword evidence="9" id="KW-1185">Reference proteome</keyword>
<feature type="transmembrane region" description="Helical" evidence="6">
    <location>
        <begin position="168"/>
        <end position="189"/>
    </location>
</feature>
<evidence type="ECO:0000313" key="8">
    <source>
        <dbReference type="EMBL" id="CAG8952790.1"/>
    </source>
</evidence>
<name>A0A9N9PR61_9HELO</name>
<evidence type="ECO:0000256" key="2">
    <source>
        <dbReference type="ARBA" id="ARBA00022692"/>
    </source>
</evidence>
<dbReference type="OrthoDB" id="5329176at2759"/>
<dbReference type="EMBL" id="CAJVRL010000047">
    <property type="protein sequence ID" value="CAG8952790.1"/>
    <property type="molecule type" value="Genomic_DNA"/>
</dbReference>
<dbReference type="InterPro" id="IPR052337">
    <property type="entry name" value="SAT4-like"/>
</dbReference>
<keyword evidence="2 6" id="KW-0812">Transmembrane</keyword>
<dbReference type="Pfam" id="PF20684">
    <property type="entry name" value="Fung_rhodopsin"/>
    <property type="match status" value="1"/>
</dbReference>
<dbReference type="PANTHER" id="PTHR33048:SF47">
    <property type="entry name" value="INTEGRAL MEMBRANE PROTEIN-RELATED"/>
    <property type="match status" value="1"/>
</dbReference>
<comment type="caution">
    <text evidence="8">The sequence shown here is derived from an EMBL/GenBank/DDBJ whole genome shotgun (WGS) entry which is preliminary data.</text>
</comment>
<keyword evidence="3 6" id="KW-1133">Transmembrane helix</keyword>
<reference evidence="8" key="1">
    <citation type="submission" date="2021-07" db="EMBL/GenBank/DDBJ databases">
        <authorList>
            <person name="Durling M."/>
        </authorList>
    </citation>
    <scope>NUCLEOTIDE SEQUENCE</scope>
</reference>
<evidence type="ECO:0000259" key="7">
    <source>
        <dbReference type="Pfam" id="PF20684"/>
    </source>
</evidence>
<feature type="transmembrane region" description="Helical" evidence="6">
    <location>
        <begin position="85"/>
        <end position="106"/>
    </location>
</feature>
<evidence type="ECO:0000256" key="5">
    <source>
        <dbReference type="ARBA" id="ARBA00038359"/>
    </source>
</evidence>
<evidence type="ECO:0000256" key="6">
    <source>
        <dbReference type="SAM" id="Phobius"/>
    </source>
</evidence>
<evidence type="ECO:0000256" key="1">
    <source>
        <dbReference type="ARBA" id="ARBA00004141"/>
    </source>
</evidence>
<dbReference type="InterPro" id="IPR049326">
    <property type="entry name" value="Rhodopsin_dom_fungi"/>
</dbReference>
<evidence type="ECO:0000313" key="9">
    <source>
        <dbReference type="Proteomes" id="UP000696280"/>
    </source>
</evidence>
<proteinExistence type="inferred from homology"/>
<feature type="transmembrane region" description="Helical" evidence="6">
    <location>
        <begin position="38"/>
        <end position="65"/>
    </location>
</feature>
<dbReference type="GO" id="GO:0016020">
    <property type="term" value="C:membrane"/>
    <property type="evidence" value="ECO:0007669"/>
    <property type="project" value="UniProtKB-SubCell"/>
</dbReference>
<gene>
    <name evidence="8" type="ORF">HYFRA_00009035</name>
</gene>
<sequence>MLQIMLQNEPEVNARIMASIQFPKGPLPPGYLEEDRSYVVIIVGVLFMVLEIAAFGLGAASRLLIPYGGVGHHTLVVAQKSPEKFPFLGSTALIIGPALYIFAVNLSKGAILQMFLRIFTVGWARRLTKVVGVILILQTVVIFFTLIFQCKPISLIWKSLERNSCIDIGKFFAYASIPNIATDLAMLILPMPTIWNLKATVQLKLCITLTILTASIGIITSILRTVGFFIVKPFEDPAWILVNLLAYSIAEPGTYFLAACFPTYRPLIAYIKGGRIRSAFSARYWTGSKRYRNHTKIGGENHDGKSKERVPGRSEKVAVYRDSIALVEVGRVV</sequence>
<keyword evidence="4 6" id="KW-0472">Membrane</keyword>
<accession>A0A9N9PR61</accession>
<dbReference type="PANTHER" id="PTHR33048">
    <property type="entry name" value="PTH11-LIKE INTEGRAL MEMBRANE PROTEIN (AFU_ORTHOLOGUE AFUA_5G11245)"/>
    <property type="match status" value="1"/>
</dbReference>
<feature type="transmembrane region" description="Helical" evidence="6">
    <location>
        <begin position="201"/>
        <end position="226"/>
    </location>
</feature>
<evidence type="ECO:0000256" key="4">
    <source>
        <dbReference type="ARBA" id="ARBA00023136"/>
    </source>
</evidence>
<organism evidence="8 9">
    <name type="scientific">Hymenoscyphus fraxineus</name>
    <dbReference type="NCBI Taxonomy" id="746836"/>
    <lineage>
        <taxon>Eukaryota</taxon>
        <taxon>Fungi</taxon>
        <taxon>Dikarya</taxon>
        <taxon>Ascomycota</taxon>
        <taxon>Pezizomycotina</taxon>
        <taxon>Leotiomycetes</taxon>
        <taxon>Helotiales</taxon>
        <taxon>Helotiaceae</taxon>
        <taxon>Hymenoscyphus</taxon>
    </lineage>
</organism>
<dbReference type="Proteomes" id="UP000696280">
    <property type="component" value="Unassembled WGS sequence"/>
</dbReference>
<feature type="transmembrane region" description="Helical" evidence="6">
    <location>
        <begin position="238"/>
        <end position="258"/>
    </location>
</feature>
<feature type="domain" description="Rhodopsin" evidence="7">
    <location>
        <begin position="53"/>
        <end position="269"/>
    </location>
</feature>
<comment type="subcellular location">
    <subcellularLocation>
        <location evidence="1">Membrane</location>
        <topology evidence="1">Multi-pass membrane protein</topology>
    </subcellularLocation>
</comment>